<feature type="signal peptide" evidence="1">
    <location>
        <begin position="1"/>
        <end position="25"/>
    </location>
</feature>
<dbReference type="Proteomes" id="UP001222087">
    <property type="component" value="Chromosome"/>
</dbReference>
<dbReference type="InterPro" id="IPR007825">
    <property type="entry name" value="Major_OMP_Legionella"/>
</dbReference>
<dbReference type="EMBL" id="CP119078">
    <property type="protein sequence ID" value="WED44282.1"/>
    <property type="molecule type" value="Genomic_DNA"/>
</dbReference>
<reference evidence="2 3" key="1">
    <citation type="submission" date="2023-02" db="EMBL/GenBank/DDBJ databases">
        <title>Genome Sequence of L. cardiaca H63T.</title>
        <authorList>
            <person name="Lopez A.E."/>
            <person name="Cianciotto N.P."/>
        </authorList>
    </citation>
    <scope>NUCLEOTIDE SEQUENCE [LARGE SCALE GENOMIC DNA]</scope>
    <source>
        <strain evidence="2 3">H63</strain>
    </source>
</reference>
<keyword evidence="3" id="KW-1185">Reference proteome</keyword>
<protein>
    <submittedName>
        <fullName evidence="2">Lpg1974 family pore-forming outer membrane protein</fullName>
    </submittedName>
</protein>
<dbReference type="Pfam" id="PF05150">
    <property type="entry name" value="Legionella_OMP"/>
    <property type="match status" value="1"/>
</dbReference>
<keyword evidence="1" id="KW-0732">Signal</keyword>
<name>A0ABY8AUA9_9GAMM</name>
<organism evidence="2 3">
    <name type="scientific">Legionella cardiaca</name>
    <dbReference type="NCBI Taxonomy" id="1071983"/>
    <lineage>
        <taxon>Bacteria</taxon>
        <taxon>Pseudomonadati</taxon>
        <taxon>Pseudomonadota</taxon>
        <taxon>Gammaproteobacteria</taxon>
        <taxon>Legionellales</taxon>
        <taxon>Legionellaceae</taxon>
        <taxon>Legionella</taxon>
    </lineage>
</organism>
<accession>A0ABY8AUA9</accession>
<evidence type="ECO:0000313" key="3">
    <source>
        <dbReference type="Proteomes" id="UP001222087"/>
    </source>
</evidence>
<dbReference type="RefSeq" id="WP_275090099.1">
    <property type="nucleotide sequence ID" value="NZ_CP119078.1"/>
</dbReference>
<gene>
    <name evidence="2" type="ORF">PXX05_05715</name>
</gene>
<sequence length="356" mass="39309">MTYGRIPKACFLGLTLATNAGISFAGAMGDVQDDSRRFFFSASAIYGAITDDSLDKFDYADTQSPTGNVVTHLSDVDPRWGYALSLGYQFGPQYSNDVVLSYTNLRNRGTQFAGNSEAGAVMKNTTSLVMGNFDNNPTLIGPSLASISSYFKYQSGELVTHNNVQSTFAPQIRFSRFYGIKATEFKKGFSTTYNGTTTDIFGEPFPQSDYVQYEAKYWAIGPKAGAGAYWDFNRYFNIGGDLSLAVLGGSRKAQINEYLTTGVPVPNLPLSNFYTYHRGYDSTLWVVPVLGANLVAAANYDFAGGSRLGLEVGLNTELYWSEIASERYRRVEGANRLTIDQRFSIRNVFLKATYYC</sequence>
<evidence type="ECO:0000313" key="2">
    <source>
        <dbReference type="EMBL" id="WED44282.1"/>
    </source>
</evidence>
<proteinExistence type="predicted"/>
<evidence type="ECO:0000256" key="1">
    <source>
        <dbReference type="SAM" id="SignalP"/>
    </source>
</evidence>
<feature type="chain" id="PRO_5047470326" evidence="1">
    <location>
        <begin position="26"/>
        <end position="356"/>
    </location>
</feature>